<organism evidence="3 4">
    <name type="scientific">Candidatus Magasanikbacteria bacterium CG_4_10_14_0_2_um_filter_41_31</name>
    <dbReference type="NCBI Taxonomy" id="1974639"/>
    <lineage>
        <taxon>Bacteria</taxon>
        <taxon>Candidatus Magasanikiibacteriota</taxon>
    </lineage>
</organism>
<evidence type="ECO:0008006" key="5">
    <source>
        <dbReference type="Google" id="ProtNLM"/>
    </source>
</evidence>
<dbReference type="EMBL" id="PFPI01000030">
    <property type="protein sequence ID" value="PIZ93310.1"/>
    <property type="molecule type" value="Genomic_DNA"/>
</dbReference>
<evidence type="ECO:0000313" key="4">
    <source>
        <dbReference type="Proteomes" id="UP000230078"/>
    </source>
</evidence>
<accession>A0A2M7V453</accession>
<dbReference type="InterPro" id="IPR036116">
    <property type="entry name" value="FN3_sf"/>
</dbReference>
<dbReference type="PROSITE" id="PS51841">
    <property type="entry name" value="LTD"/>
    <property type="match status" value="1"/>
</dbReference>
<name>A0A2M7V453_9BACT</name>
<dbReference type="Pfam" id="PF00932">
    <property type="entry name" value="LTD"/>
    <property type="match status" value="1"/>
</dbReference>
<evidence type="ECO:0000259" key="2">
    <source>
        <dbReference type="PROSITE" id="PS51841"/>
    </source>
</evidence>
<dbReference type="Proteomes" id="UP000230078">
    <property type="component" value="Unassembled WGS sequence"/>
</dbReference>
<dbReference type="InterPro" id="IPR003961">
    <property type="entry name" value="FN3_dom"/>
</dbReference>
<feature type="domain" description="Fibronectin type-III" evidence="1">
    <location>
        <begin position="551"/>
        <end position="646"/>
    </location>
</feature>
<feature type="domain" description="LTD" evidence="2">
    <location>
        <begin position="646"/>
        <end position="788"/>
    </location>
</feature>
<dbReference type="PROSITE" id="PS50853">
    <property type="entry name" value="FN3"/>
    <property type="match status" value="1"/>
</dbReference>
<dbReference type="InterPro" id="IPR039564">
    <property type="entry name" value="Peptidase_C39-like"/>
</dbReference>
<reference evidence="4" key="1">
    <citation type="submission" date="2017-09" db="EMBL/GenBank/DDBJ databases">
        <title>Depth-based differentiation of microbial function through sediment-hosted aquifers and enrichment of novel symbionts in the deep terrestrial subsurface.</title>
        <authorList>
            <person name="Probst A.J."/>
            <person name="Ladd B."/>
            <person name="Jarett J.K."/>
            <person name="Geller-Mcgrath D.E."/>
            <person name="Sieber C.M.K."/>
            <person name="Emerson J.B."/>
            <person name="Anantharaman K."/>
            <person name="Thomas B.C."/>
            <person name="Malmstrom R."/>
            <person name="Stieglmeier M."/>
            <person name="Klingl A."/>
            <person name="Woyke T."/>
            <person name="Ryan C.M."/>
            <person name="Banfield J.F."/>
        </authorList>
    </citation>
    <scope>NUCLEOTIDE SEQUENCE [LARGE SCALE GENOMIC DNA]</scope>
</reference>
<proteinExistence type="predicted"/>
<sequence length="1295" mass="142181">MRRGNVNNFFLKTNLYIFLSLFFILPTYADSEVPFKSQVPPGSWSNTLNCGQTSLEMMFAYLENRKPLEENIKRIDDWLFEIYGDPINSYSASVTDVGKLEDVAKDFKGFTDSYHGNGDLAWLREMLLKGKPVIVGVHIDMDIGKKGHFMLALSIEDGELIVHDPGKTLGAYRRFPLNQFLDSWALQNNAYVIVQNQNDESKIQEEKIPINEQYSSEPNTSIFHNITNFFKNIFHHDDESQAQEVALVESTEVVVIEETVEPEVPTVYDGIFLPSTVTIRVSPVDISATIPLTIKNTGNTTWKSNELSLNVVGGVGQNSAWYADAWKTKLRPAVISTAVGPGEEVLIRIPITLASDLTKDFRLQLVKQQGSTFVQVGSSFVTITFQMGAEIFPEESLVQDESILIIPEGKTVIEKIKDVSKVLGDKIIDTTKKVIDTVIPFFYSGGSSDSTTPEEVGSVKETILPSITIDTSFDDAFSLATTTVMLFGTKNLQATSVRSSIASTSFSFTSTTWEAHVPLLEGENVVIFTPIDDVESEGERVVFHIVSDTTPPEIMSFSSVPDTTISTLVHVDWSGNDETSSTIHYALQVNEDESGWNDISTSTTETSYIFSGERPHDYIFRIRAFDPLNNFSEWYESDTSVSLDWPKTAIVNEIAWGGTAGVPTQTRNCPKQEWMELKNTTDSVIDLSGWHLVFTSPTGVTSSLALSGTIDAGEYYLLARREKGQDALVSLSIDMVYEDIELDNAGMTLVLSDAEEHIIDEISFIDAWPAGGPGRSMERIGTGNQWKTTEHMSARGQANGCTNVLYGSPLQPNDRLWVLQNPFDQYPSLIDENGVLTLSVDHSPYVLSSEVTIPEGKTLVVDPGVTIIGNSAKATLIVEGAMIMNGTEELPARLTSSGIASDASWKNTFFGHGNPSPGDWSHIDVAGGGVLEMHYTEVSYGGDPFVTSNGFVYGTAQSQVIRTSGNITLDHVHLTNSYIHTNPNYTQYNAAIWMNGGSVVIINSEFDTGGIAIKNTPHSSGSVTIADTKFSNFTYPNGLIILDGVFPQLSGNNIFSDNVNNIIVVPTYEFSEDTTISSGAYVAFGSVTIPESVTLTVEEGGGIGIGSKNAFHIYGTLKTLGTAVSPVLINGWSGGWGRMIFYPGSHGELSYTHIAGGGETYNRERVMMDLSSADVSFDHTDISGGKWPGILLRIRNSDTTFSHDTIHFYTEWEKTFASWIMTAIDIRGGTTLMDSVFIRDVKYGIWGDSNTDVTAKNMDSTNFEHIAYSKWLPGSLLEFISDELPPDTTSALESI</sequence>
<dbReference type="Gene3D" id="3.90.70.10">
    <property type="entry name" value="Cysteine proteinases"/>
    <property type="match status" value="1"/>
</dbReference>
<dbReference type="InterPro" id="IPR013783">
    <property type="entry name" value="Ig-like_fold"/>
</dbReference>
<dbReference type="SUPFAM" id="SSF51126">
    <property type="entry name" value="Pectin lyase-like"/>
    <property type="match status" value="1"/>
</dbReference>
<evidence type="ECO:0000259" key="1">
    <source>
        <dbReference type="PROSITE" id="PS50853"/>
    </source>
</evidence>
<protein>
    <recommendedName>
        <fullName evidence="5">LTD domain-containing protein</fullName>
    </recommendedName>
</protein>
<dbReference type="InterPro" id="IPR001322">
    <property type="entry name" value="Lamin_tail_dom"/>
</dbReference>
<comment type="caution">
    <text evidence="3">The sequence shown here is derived from an EMBL/GenBank/DDBJ whole genome shotgun (WGS) entry which is preliminary data.</text>
</comment>
<evidence type="ECO:0000313" key="3">
    <source>
        <dbReference type="EMBL" id="PIZ93310.1"/>
    </source>
</evidence>
<gene>
    <name evidence="3" type="ORF">COX83_02355</name>
</gene>
<dbReference type="Gene3D" id="2.60.40.10">
    <property type="entry name" value="Immunoglobulins"/>
    <property type="match status" value="1"/>
</dbReference>
<dbReference type="InterPro" id="IPR011050">
    <property type="entry name" value="Pectin_lyase_fold/virulence"/>
</dbReference>
<dbReference type="Pfam" id="PF13529">
    <property type="entry name" value="Peptidase_C39_2"/>
    <property type="match status" value="1"/>
</dbReference>
<dbReference type="SUPFAM" id="SSF49265">
    <property type="entry name" value="Fibronectin type III"/>
    <property type="match status" value="1"/>
</dbReference>